<organism evidence="1 2">
    <name type="scientific">Zancudomyces culisetae</name>
    <name type="common">Gut fungus</name>
    <name type="synonym">Smittium culisetae</name>
    <dbReference type="NCBI Taxonomy" id="1213189"/>
    <lineage>
        <taxon>Eukaryota</taxon>
        <taxon>Fungi</taxon>
        <taxon>Fungi incertae sedis</taxon>
        <taxon>Zoopagomycota</taxon>
        <taxon>Kickxellomycotina</taxon>
        <taxon>Harpellomycetes</taxon>
        <taxon>Harpellales</taxon>
        <taxon>Legeriomycetaceae</taxon>
        <taxon>Zancudomyces</taxon>
    </lineage>
</organism>
<reference evidence="2" key="1">
    <citation type="submission" date="2017-01" db="EMBL/GenBank/DDBJ databases">
        <authorList>
            <person name="Wang Y."/>
            <person name="White M."/>
            <person name="Kvist S."/>
            <person name="Moncalvo J.-M."/>
        </authorList>
    </citation>
    <scope>NUCLEOTIDE SEQUENCE [LARGE SCALE GENOMIC DNA]</scope>
    <source>
        <strain evidence="2">COL-18-3</strain>
    </source>
</reference>
<gene>
    <name evidence="1" type="ORF">AX774_g6063</name>
</gene>
<accession>A0A1R1PHP9</accession>
<evidence type="ECO:0000313" key="2">
    <source>
        <dbReference type="Proteomes" id="UP000188320"/>
    </source>
</evidence>
<comment type="caution">
    <text evidence="1">The sequence shown here is derived from an EMBL/GenBank/DDBJ whole genome shotgun (WGS) entry which is preliminary data.</text>
</comment>
<name>A0A1R1PHP9_ZANCU</name>
<dbReference type="AlphaFoldDB" id="A0A1R1PHP9"/>
<dbReference type="Proteomes" id="UP000188320">
    <property type="component" value="Unassembled WGS sequence"/>
</dbReference>
<evidence type="ECO:0000313" key="1">
    <source>
        <dbReference type="EMBL" id="OMH80500.1"/>
    </source>
</evidence>
<dbReference type="EMBL" id="LSSK01001167">
    <property type="protein sequence ID" value="OMH80500.1"/>
    <property type="molecule type" value="Genomic_DNA"/>
</dbReference>
<proteinExistence type="predicted"/>
<keyword evidence="2" id="KW-1185">Reference proteome</keyword>
<sequence length="124" mass="14475">MKSNLPQIRKIGVRKAVAANESEKVRYNKTVKFTKFQVREKVLKLVEYERGKLESLWEGPYTVLKRFTKGAYLISDQFGNRDLVNGDLLKKYHESKFMIPEISNRLRPKLLTFKQAQNNEGIIA</sequence>
<protein>
    <submittedName>
        <fullName evidence="1">Uncharacterized protein</fullName>
    </submittedName>
</protein>
<dbReference type="OrthoDB" id="2273864at2759"/>